<dbReference type="SUPFAM" id="SSF56519">
    <property type="entry name" value="Penicillin binding protein dimerisation domain"/>
    <property type="match status" value="1"/>
</dbReference>
<comment type="caution">
    <text evidence="5">The sequence shown here is derived from an EMBL/GenBank/DDBJ whole genome shotgun (WGS) entry which is preliminary data.</text>
</comment>
<dbReference type="PANTHER" id="PTHR30627">
    <property type="entry name" value="PEPTIDOGLYCAN D,D-TRANSPEPTIDASE"/>
    <property type="match status" value="1"/>
</dbReference>
<dbReference type="EMBL" id="MHOS01000032">
    <property type="protein sequence ID" value="OGZ67736.1"/>
    <property type="molecule type" value="Genomic_DNA"/>
</dbReference>
<name>A0A1G2HYU9_9BACT</name>
<dbReference type="InterPro" id="IPR050515">
    <property type="entry name" value="Beta-lactam/transpept"/>
</dbReference>
<dbReference type="GO" id="GO:0071555">
    <property type="term" value="P:cell wall organization"/>
    <property type="evidence" value="ECO:0007669"/>
    <property type="project" value="TreeGrafter"/>
</dbReference>
<protein>
    <recommendedName>
        <fullName evidence="7">Penicillin-binding protein transpeptidase domain-containing protein</fullName>
    </recommendedName>
</protein>
<reference evidence="5 6" key="1">
    <citation type="journal article" date="2016" name="Nat. Commun.">
        <title>Thousands of microbial genomes shed light on interconnected biogeochemical processes in an aquifer system.</title>
        <authorList>
            <person name="Anantharaman K."/>
            <person name="Brown C.T."/>
            <person name="Hug L.A."/>
            <person name="Sharon I."/>
            <person name="Castelle C.J."/>
            <person name="Probst A.J."/>
            <person name="Thomas B.C."/>
            <person name="Singh A."/>
            <person name="Wilkins M.J."/>
            <person name="Karaoz U."/>
            <person name="Brodie E.L."/>
            <person name="Williams K.H."/>
            <person name="Hubbard S.S."/>
            <person name="Banfield J.F."/>
        </authorList>
    </citation>
    <scope>NUCLEOTIDE SEQUENCE [LARGE SCALE GENOMIC DNA]</scope>
</reference>
<evidence type="ECO:0000256" key="1">
    <source>
        <dbReference type="ARBA" id="ARBA00004370"/>
    </source>
</evidence>
<evidence type="ECO:0000259" key="3">
    <source>
        <dbReference type="Pfam" id="PF00905"/>
    </source>
</evidence>
<accession>A0A1G2HYU9</accession>
<sequence length="562" mass="61891">MKVWKSKLFLFLVFLLAAIIIGRLFYLQILNYKFYQSQALGQQAGFSQTKGSRGEIFLSNSGGSHGNYSSSQIKSLAINKDEWLLSSTPSKIEDKEVFADELSNAIGETKESILSKINSSDSYIVLKKDLSQGEVDSINNLDLKGLTLENNPGRYYPQEDSLSQMIGFVGGDDNGQYGIEGYYNDILNGQEGIMEAKSGFDSIGDSFSYLNGSDLYLTIDYNIQFEAESLLEEAKKNINIDSGQIIVLNPHSGRVLALANFPNFNPNAYSKETNFDIFQNATVQKIFEPGSIFKPFTMGMALEEGKVTPETRFVDTGSVKIGPDTVYNFDHKKYGDQDMSGILEKSINVGAVFLSQKLSHQTFIDYLEKLGLNDKTGIDLQGEVASRNEVLKNGSDFGFATASFGQGIEMTPMQLISAFSIFANGGKMVKPYVVDKIIHDEEEQDASPQTGRQVISEKTASEVTTMMTNVVNRGFGSGAKVPGYYLAGKTGTAQVPIPGKLGYDQNKTIQSFIGFGPALKPEFLILVKLDNPKVPQSSLSAAPIFKKLAQYIINYWQIPPDY</sequence>
<dbReference type="PANTHER" id="PTHR30627:SF1">
    <property type="entry name" value="PEPTIDOGLYCAN D,D-TRANSPEPTIDASE FTSI"/>
    <property type="match status" value="1"/>
</dbReference>
<evidence type="ECO:0000259" key="4">
    <source>
        <dbReference type="Pfam" id="PF03717"/>
    </source>
</evidence>
<dbReference type="SUPFAM" id="SSF56601">
    <property type="entry name" value="beta-lactamase/transpeptidase-like"/>
    <property type="match status" value="1"/>
</dbReference>
<evidence type="ECO:0000313" key="5">
    <source>
        <dbReference type="EMBL" id="OGZ67736.1"/>
    </source>
</evidence>
<dbReference type="Gene3D" id="3.40.710.10">
    <property type="entry name" value="DD-peptidase/beta-lactamase superfamily"/>
    <property type="match status" value="1"/>
</dbReference>
<dbReference type="Pfam" id="PF03717">
    <property type="entry name" value="PBP_dimer"/>
    <property type="match status" value="1"/>
</dbReference>
<dbReference type="InterPro" id="IPR005311">
    <property type="entry name" value="PBP_dimer"/>
</dbReference>
<comment type="subcellular location">
    <subcellularLocation>
        <location evidence="1">Membrane</location>
    </subcellularLocation>
</comment>
<dbReference type="STRING" id="1802206.A3D35_03715"/>
<dbReference type="InterPro" id="IPR012338">
    <property type="entry name" value="Beta-lactam/transpept-like"/>
</dbReference>
<dbReference type="GO" id="GO:0008658">
    <property type="term" value="F:penicillin binding"/>
    <property type="evidence" value="ECO:0007669"/>
    <property type="project" value="InterPro"/>
</dbReference>
<evidence type="ECO:0000256" key="2">
    <source>
        <dbReference type="ARBA" id="ARBA00023136"/>
    </source>
</evidence>
<evidence type="ECO:0000313" key="6">
    <source>
        <dbReference type="Proteomes" id="UP000176421"/>
    </source>
</evidence>
<dbReference type="InterPro" id="IPR036138">
    <property type="entry name" value="PBP_dimer_sf"/>
</dbReference>
<proteinExistence type="predicted"/>
<dbReference type="InterPro" id="IPR001460">
    <property type="entry name" value="PCN-bd_Tpept"/>
</dbReference>
<organism evidence="5 6">
    <name type="scientific">Candidatus Staskawiczbacteria bacterium RIFCSPHIGHO2_02_FULL_34_9</name>
    <dbReference type="NCBI Taxonomy" id="1802206"/>
    <lineage>
        <taxon>Bacteria</taxon>
        <taxon>Candidatus Staskawicziibacteriota</taxon>
    </lineage>
</organism>
<keyword evidence="2" id="KW-0472">Membrane</keyword>
<dbReference type="AlphaFoldDB" id="A0A1G2HYU9"/>
<dbReference type="Proteomes" id="UP000176421">
    <property type="component" value="Unassembled WGS sequence"/>
</dbReference>
<feature type="domain" description="Penicillin-binding protein dimerisation" evidence="4">
    <location>
        <begin position="73"/>
        <end position="195"/>
    </location>
</feature>
<feature type="domain" description="Penicillin-binding protein transpeptidase" evidence="3">
    <location>
        <begin position="245"/>
        <end position="549"/>
    </location>
</feature>
<evidence type="ECO:0008006" key="7">
    <source>
        <dbReference type="Google" id="ProtNLM"/>
    </source>
</evidence>
<dbReference type="Gene3D" id="3.90.1310.10">
    <property type="entry name" value="Penicillin-binding protein 2a (Domain 2)"/>
    <property type="match status" value="1"/>
</dbReference>
<dbReference type="GO" id="GO:0005886">
    <property type="term" value="C:plasma membrane"/>
    <property type="evidence" value="ECO:0007669"/>
    <property type="project" value="TreeGrafter"/>
</dbReference>
<dbReference type="Gene3D" id="3.30.450.330">
    <property type="match status" value="1"/>
</dbReference>
<dbReference type="Pfam" id="PF00905">
    <property type="entry name" value="Transpeptidase"/>
    <property type="match status" value="1"/>
</dbReference>
<gene>
    <name evidence="5" type="ORF">A3D35_03715</name>
</gene>